<feature type="transmembrane region" description="Helical" evidence="1">
    <location>
        <begin position="9"/>
        <end position="28"/>
    </location>
</feature>
<accession>A0A6J5NNK6</accession>
<organism evidence="2">
    <name type="scientific">uncultured Caudovirales phage</name>
    <dbReference type="NCBI Taxonomy" id="2100421"/>
    <lineage>
        <taxon>Viruses</taxon>
        <taxon>Duplodnaviria</taxon>
        <taxon>Heunggongvirae</taxon>
        <taxon>Uroviricota</taxon>
        <taxon>Caudoviricetes</taxon>
        <taxon>Peduoviridae</taxon>
        <taxon>Maltschvirus</taxon>
        <taxon>Maltschvirus maltsch</taxon>
    </lineage>
</organism>
<evidence type="ECO:0000313" key="2">
    <source>
        <dbReference type="EMBL" id="CAB4158568.1"/>
    </source>
</evidence>
<sequence>MKRWYKSKTVIVNVLTLAAMILATVAQWPELRDVAPQLVYALAIVNVLLRFVTSESVR</sequence>
<keyword evidence="1" id="KW-0812">Transmembrane</keyword>
<evidence type="ECO:0000256" key="1">
    <source>
        <dbReference type="SAM" id="Phobius"/>
    </source>
</evidence>
<protein>
    <recommendedName>
        <fullName evidence="3">Holin</fullName>
    </recommendedName>
</protein>
<proteinExistence type="predicted"/>
<evidence type="ECO:0008006" key="3">
    <source>
        <dbReference type="Google" id="ProtNLM"/>
    </source>
</evidence>
<gene>
    <name evidence="2" type="ORF">UFOVP698_19</name>
</gene>
<feature type="transmembrane region" description="Helical" evidence="1">
    <location>
        <begin position="34"/>
        <end position="52"/>
    </location>
</feature>
<keyword evidence="1" id="KW-1133">Transmembrane helix</keyword>
<name>A0A6J5NNK6_9CAUD</name>
<keyword evidence="1" id="KW-0472">Membrane</keyword>
<dbReference type="EMBL" id="LR796678">
    <property type="protein sequence ID" value="CAB4158568.1"/>
    <property type="molecule type" value="Genomic_DNA"/>
</dbReference>
<reference evidence="2" key="1">
    <citation type="submission" date="2020-04" db="EMBL/GenBank/DDBJ databases">
        <authorList>
            <person name="Chiriac C."/>
            <person name="Salcher M."/>
            <person name="Ghai R."/>
            <person name="Kavagutti S V."/>
        </authorList>
    </citation>
    <scope>NUCLEOTIDE SEQUENCE</scope>
</reference>